<evidence type="ECO:0000256" key="1">
    <source>
        <dbReference type="SAM" id="Phobius"/>
    </source>
</evidence>
<evidence type="ECO:0000313" key="2">
    <source>
        <dbReference type="EMBL" id="OMH85159.1"/>
    </source>
</evidence>
<sequence length="163" mass="18058">MSMVCYILQHYLFILRNHNATSPRLYFYFHFLIIAFNSSGPNSAFTIALFVILLARVPNRSVLTVSAALYDDGEQLIISVVLLFPPNDSCNIRVSLLSRYGICDDLPSVSALITIPSADNDLFIFLASSNVCPDAPVFPTFSDPAKSTKLNLPIFVLPSTVFF</sequence>
<reference evidence="3" key="1">
    <citation type="submission" date="2017-01" db="EMBL/GenBank/DDBJ databases">
        <authorList>
            <person name="Wang Y."/>
            <person name="White M."/>
            <person name="Kvist S."/>
            <person name="Moncalvo J.-M."/>
        </authorList>
    </citation>
    <scope>NUCLEOTIDE SEQUENCE [LARGE SCALE GENOMIC DNA]</scope>
    <source>
        <strain evidence="3">COL-18-3</strain>
    </source>
</reference>
<keyword evidence="3" id="KW-1185">Reference proteome</keyword>
<name>A0A1R1PW41_ZANCU</name>
<evidence type="ECO:0000313" key="3">
    <source>
        <dbReference type="Proteomes" id="UP000188320"/>
    </source>
</evidence>
<accession>A0A1R1PW41</accession>
<organism evidence="2 3">
    <name type="scientific">Zancudomyces culisetae</name>
    <name type="common">Gut fungus</name>
    <name type="synonym">Smittium culisetae</name>
    <dbReference type="NCBI Taxonomy" id="1213189"/>
    <lineage>
        <taxon>Eukaryota</taxon>
        <taxon>Fungi</taxon>
        <taxon>Fungi incertae sedis</taxon>
        <taxon>Zoopagomycota</taxon>
        <taxon>Kickxellomycotina</taxon>
        <taxon>Harpellomycetes</taxon>
        <taxon>Harpellales</taxon>
        <taxon>Legeriomycetaceae</taxon>
        <taxon>Zancudomyces</taxon>
    </lineage>
</organism>
<comment type="caution">
    <text evidence="2">The sequence shown here is derived from an EMBL/GenBank/DDBJ whole genome shotgun (WGS) entry which is preliminary data.</text>
</comment>
<keyword evidence="1" id="KW-1133">Transmembrane helix</keyword>
<dbReference type="OrthoDB" id="8896636at2759"/>
<keyword evidence="1" id="KW-0472">Membrane</keyword>
<dbReference type="Proteomes" id="UP000188320">
    <property type="component" value="Unassembled WGS sequence"/>
</dbReference>
<gene>
    <name evidence="2" type="ORF">AX774_g1302</name>
</gene>
<keyword evidence="1" id="KW-0812">Transmembrane</keyword>
<dbReference type="EMBL" id="LSSK01000107">
    <property type="protein sequence ID" value="OMH85159.1"/>
    <property type="molecule type" value="Genomic_DNA"/>
</dbReference>
<dbReference type="AlphaFoldDB" id="A0A1R1PW41"/>
<feature type="transmembrane region" description="Helical" evidence="1">
    <location>
        <begin position="25"/>
        <end position="54"/>
    </location>
</feature>
<proteinExistence type="predicted"/>
<protein>
    <submittedName>
        <fullName evidence="2">Uncharacterized protein</fullName>
    </submittedName>
</protein>